<dbReference type="Pfam" id="PF00702">
    <property type="entry name" value="Hydrolase"/>
    <property type="match status" value="1"/>
</dbReference>
<dbReference type="EMBL" id="BNJK01000001">
    <property type="protein sequence ID" value="GHO97388.1"/>
    <property type="molecule type" value="Genomic_DNA"/>
</dbReference>
<name>A0A8J3N6B5_9CHLR</name>
<dbReference type="PRINTS" id="PR00413">
    <property type="entry name" value="HADHALOGNASE"/>
</dbReference>
<gene>
    <name evidence="3" type="primary">dehII</name>
    <name evidence="3" type="ORF">KSF_074360</name>
</gene>
<keyword evidence="2" id="KW-0378">Hydrolase</keyword>
<dbReference type="SFLD" id="SFLDS00003">
    <property type="entry name" value="Haloacid_Dehalogenase"/>
    <property type="match status" value="1"/>
</dbReference>
<organism evidence="3 4">
    <name type="scientific">Reticulibacter mediterranei</name>
    <dbReference type="NCBI Taxonomy" id="2778369"/>
    <lineage>
        <taxon>Bacteria</taxon>
        <taxon>Bacillati</taxon>
        <taxon>Chloroflexota</taxon>
        <taxon>Ktedonobacteria</taxon>
        <taxon>Ktedonobacterales</taxon>
        <taxon>Reticulibacteraceae</taxon>
        <taxon>Reticulibacter</taxon>
    </lineage>
</organism>
<evidence type="ECO:0000256" key="2">
    <source>
        <dbReference type="ARBA" id="ARBA00022801"/>
    </source>
</evidence>
<dbReference type="InterPro" id="IPR023198">
    <property type="entry name" value="PGP-like_dom2"/>
</dbReference>
<evidence type="ECO:0000256" key="1">
    <source>
        <dbReference type="ARBA" id="ARBA00008106"/>
    </source>
</evidence>
<evidence type="ECO:0000313" key="3">
    <source>
        <dbReference type="EMBL" id="GHO97388.1"/>
    </source>
</evidence>
<keyword evidence="4" id="KW-1185">Reference proteome</keyword>
<dbReference type="Proteomes" id="UP000597444">
    <property type="component" value="Unassembled WGS sequence"/>
</dbReference>
<dbReference type="Gene3D" id="3.40.50.1000">
    <property type="entry name" value="HAD superfamily/HAD-like"/>
    <property type="match status" value="1"/>
</dbReference>
<comment type="similarity">
    <text evidence="1">Belongs to the HAD-like hydrolase superfamily. S-2-haloalkanoic acid dehalogenase family.</text>
</comment>
<sequence length="253" mass="28125">MPNDEQALFSKDDDRTMVAKVPWIDDEPKVLVFDVNETLLNFEVMNPLFEHIFGDKRVLREWFGHLVMYSMTITLSGLYEDFFSLGQGLLQMLGAIHHVDIAQADVQALKTGMQTMPAHPDVETGLQKLKDAGFRLVTLTNSPPNPGGQSPLEHAGIAHFFEHQFSIDRIRTYKPASQVYHFVARELDLPASSCCMVAAHVWDTIGAQSAGFTAGLITRPGNAPLPLHRLPQPTIIAADIPAFADQVIAHWRS</sequence>
<dbReference type="NCBIfam" id="TIGR01493">
    <property type="entry name" value="HAD-SF-IA-v2"/>
    <property type="match status" value="1"/>
</dbReference>
<dbReference type="CDD" id="cd02588">
    <property type="entry name" value="HAD_L2-DEX"/>
    <property type="match status" value="1"/>
</dbReference>
<dbReference type="AlphaFoldDB" id="A0A8J3N6B5"/>
<evidence type="ECO:0000313" key="4">
    <source>
        <dbReference type="Proteomes" id="UP000597444"/>
    </source>
</evidence>
<comment type="caution">
    <text evidence="3">The sequence shown here is derived from an EMBL/GenBank/DDBJ whole genome shotgun (WGS) entry which is preliminary data.</text>
</comment>
<dbReference type="Gene3D" id="1.10.150.240">
    <property type="entry name" value="Putative phosphatase, domain 2"/>
    <property type="match status" value="1"/>
</dbReference>
<dbReference type="SUPFAM" id="SSF56784">
    <property type="entry name" value="HAD-like"/>
    <property type="match status" value="1"/>
</dbReference>
<dbReference type="InterPro" id="IPR006328">
    <property type="entry name" value="2-HAD"/>
</dbReference>
<proteinExistence type="inferred from homology"/>
<reference evidence="3" key="1">
    <citation type="submission" date="2020-10" db="EMBL/GenBank/DDBJ databases">
        <title>Taxonomic study of unclassified bacteria belonging to the class Ktedonobacteria.</title>
        <authorList>
            <person name="Yabe S."/>
            <person name="Wang C.M."/>
            <person name="Zheng Y."/>
            <person name="Sakai Y."/>
            <person name="Cavaletti L."/>
            <person name="Monciardini P."/>
            <person name="Donadio S."/>
        </authorList>
    </citation>
    <scope>NUCLEOTIDE SEQUENCE</scope>
    <source>
        <strain evidence="3">ID150040</strain>
    </source>
</reference>
<dbReference type="GO" id="GO:0019120">
    <property type="term" value="F:hydrolase activity, acting on acid halide bonds, in C-halide compounds"/>
    <property type="evidence" value="ECO:0007669"/>
    <property type="project" value="InterPro"/>
</dbReference>
<dbReference type="SFLD" id="SFLDG01129">
    <property type="entry name" value="C1.5:_HAD__Beta-PGM__Phosphata"/>
    <property type="match status" value="1"/>
</dbReference>
<dbReference type="PANTHER" id="PTHR43316:SF3">
    <property type="entry name" value="HALOACID DEHALOGENASE, TYPE II (AFU_ORTHOLOGUE AFUA_2G07750)-RELATED"/>
    <property type="match status" value="1"/>
</dbReference>
<protein>
    <submittedName>
        <fullName evidence="3">Haloacid dehalogenase</fullName>
    </submittedName>
</protein>
<dbReference type="InterPro" id="IPR023214">
    <property type="entry name" value="HAD_sf"/>
</dbReference>
<dbReference type="InterPro" id="IPR006439">
    <property type="entry name" value="HAD-SF_hydro_IA"/>
</dbReference>
<accession>A0A8J3N6B5</accession>
<dbReference type="InterPro" id="IPR051540">
    <property type="entry name" value="S-2-haloacid_dehalogenase"/>
</dbReference>
<dbReference type="NCBIfam" id="TIGR01428">
    <property type="entry name" value="HAD_type_II"/>
    <property type="match status" value="1"/>
</dbReference>
<dbReference type="InterPro" id="IPR036412">
    <property type="entry name" value="HAD-like_sf"/>
</dbReference>
<dbReference type="PANTHER" id="PTHR43316">
    <property type="entry name" value="HYDROLASE, HALOACID DELAHOGENASE-RELATED"/>
    <property type="match status" value="1"/>
</dbReference>